<dbReference type="InterPro" id="IPR007603">
    <property type="entry name" value="Choline_transptr-like"/>
</dbReference>
<evidence type="ECO:0000256" key="3">
    <source>
        <dbReference type="ARBA" id="ARBA00022692"/>
    </source>
</evidence>
<dbReference type="PANTHER" id="PTHR12385:SF4">
    <property type="entry name" value="PROTEIN PNS1"/>
    <property type="match status" value="1"/>
</dbReference>
<feature type="region of interest" description="Disordered" evidence="7">
    <location>
        <begin position="68"/>
        <end position="103"/>
    </location>
</feature>
<accession>A0A9K3KVY9</accession>
<dbReference type="GO" id="GO:0016020">
    <property type="term" value="C:membrane"/>
    <property type="evidence" value="ECO:0007669"/>
    <property type="project" value="UniProtKB-SubCell"/>
</dbReference>
<feature type="coiled-coil region" evidence="6">
    <location>
        <begin position="1102"/>
        <end position="1157"/>
    </location>
</feature>
<comment type="caution">
    <text evidence="9">The sequence shown here is derived from an EMBL/GenBank/DDBJ whole genome shotgun (WGS) entry which is preliminary data.</text>
</comment>
<dbReference type="OrthoDB" id="49690at2759"/>
<feature type="region of interest" description="Disordered" evidence="7">
    <location>
        <begin position="948"/>
        <end position="968"/>
    </location>
</feature>
<feature type="transmembrane region" description="Helical" evidence="8">
    <location>
        <begin position="252"/>
        <end position="274"/>
    </location>
</feature>
<evidence type="ECO:0000256" key="5">
    <source>
        <dbReference type="ARBA" id="ARBA00023136"/>
    </source>
</evidence>
<dbReference type="Proteomes" id="UP000693970">
    <property type="component" value="Unassembled WGS sequence"/>
</dbReference>
<evidence type="ECO:0000256" key="4">
    <source>
        <dbReference type="ARBA" id="ARBA00022989"/>
    </source>
</evidence>
<feature type="transmembrane region" description="Helical" evidence="8">
    <location>
        <begin position="567"/>
        <end position="588"/>
    </location>
</feature>
<feature type="transmembrane region" description="Helical" evidence="8">
    <location>
        <begin position="350"/>
        <end position="373"/>
    </location>
</feature>
<reference evidence="9" key="1">
    <citation type="journal article" date="2021" name="Sci. Rep.">
        <title>Diploid genomic architecture of Nitzschia inconspicua, an elite biomass production diatom.</title>
        <authorList>
            <person name="Oliver A."/>
            <person name="Podell S."/>
            <person name="Pinowska A."/>
            <person name="Traller J.C."/>
            <person name="Smith S.R."/>
            <person name="McClure R."/>
            <person name="Beliaev A."/>
            <person name="Bohutskyi P."/>
            <person name="Hill E.A."/>
            <person name="Rabines A."/>
            <person name="Zheng H."/>
            <person name="Allen L.Z."/>
            <person name="Kuo A."/>
            <person name="Grigoriev I.V."/>
            <person name="Allen A.E."/>
            <person name="Hazlebeck D."/>
            <person name="Allen E.E."/>
        </authorList>
    </citation>
    <scope>NUCLEOTIDE SEQUENCE</scope>
    <source>
        <strain evidence="9">Hildebrandi</strain>
    </source>
</reference>
<protein>
    <submittedName>
        <fullName evidence="9">Plasma-membrane choline transporter family protein</fullName>
    </submittedName>
</protein>
<gene>
    <name evidence="9" type="ORF">IV203_010257</name>
</gene>
<feature type="coiled-coil region" evidence="6">
    <location>
        <begin position="1564"/>
        <end position="1827"/>
    </location>
</feature>
<evidence type="ECO:0000256" key="2">
    <source>
        <dbReference type="ARBA" id="ARBA00007168"/>
    </source>
</evidence>
<proteinExistence type="inferred from homology"/>
<evidence type="ECO:0000256" key="1">
    <source>
        <dbReference type="ARBA" id="ARBA00004141"/>
    </source>
</evidence>
<feature type="compositionally biased region" description="Basic and acidic residues" evidence="7">
    <location>
        <begin position="955"/>
        <end position="968"/>
    </location>
</feature>
<reference evidence="9" key="2">
    <citation type="submission" date="2021-04" db="EMBL/GenBank/DDBJ databases">
        <authorList>
            <person name="Podell S."/>
        </authorList>
    </citation>
    <scope>NUCLEOTIDE SEQUENCE</scope>
    <source>
        <strain evidence="9">Hildebrandi</strain>
    </source>
</reference>
<feature type="region of interest" description="Disordered" evidence="7">
    <location>
        <begin position="1330"/>
        <end position="1350"/>
    </location>
</feature>
<comment type="subcellular location">
    <subcellularLocation>
        <location evidence="1">Membrane</location>
        <topology evidence="1">Multi-pass membrane protein</topology>
    </subcellularLocation>
</comment>
<feature type="transmembrane region" description="Helical" evidence="8">
    <location>
        <begin position="122"/>
        <end position="140"/>
    </location>
</feature>
<organism evidence="9 10">
    <name type="scientific">Nitzschia inconspicua</name>
    <dbReference type="NCBI Taxonomy" id="303405"/>
    <lineage>
        <taxon>Eukaryota</taxon>
        <taxon>Sar</taxon>
        <taxon>Stramenopiles</taxon>
        <taxon>Ochrophyta</taxon>
        <taxon>Bacillariophyta</taxon>
        <taxon>Bacillariophyceae</taxon>
        <taxon>Bacillariophycidae</taxon>
        <taxon>Bacillariales</taxon>
        <taxon>Bacillariaceae</taxon>
        <taxon>Nitzschia</taxon>
    </lineage>
</organism>
<keyword evidence="10" id="KW-1185">Reference proteome</keyword>
<evidence type="ECO:0000256" key="6">
    <source>
        <dbReference type="SAM" id="Coils"/>
    </source>
</evidence>
<sequence>MPEKVTYHQPVEIIPIVMATPSEDIAWGESSQTEQQSVVATTLPVPEAQLVTVAIDEPENEATPLVVPCHQQHHPSEGEGRSSVSSQLPAEHQRQTSTSFHDEADYDAAKQSCSFAGKFRDWPFAVLFWIHLVVIIHVGLTNSSAGYERVVQDFNWTQLEQHIAESDDVSPEDLTQMESFIEDAYEWVQGYVDRIILYSMIPAAISAILLVDLTLTAVRPCTTTILTLSLLGSVITAFSGALAILIAQPSVFGFFLACLLVVVTSFFACTVWPLRSFVGINLKVSLEGMAHNLGTYLWAIFFSNMCVVWVVFWFYTLFGLSFLIHIRCEDQLHRDEKLRLEKDDDDECNMGGGVFILLVLSLYWTTNVIINYLRCTIAGVMATWLYAKEDAKCCCSSAIWGSLMRGATYSFGSICFGSLVQGFVEFLRCIITSAKRNRTSMTNGHNDGCCGGLCFCIIECVADLGGDTLDYFSQWNYIYIALYGYTYVESGKAVMRLFRTKGWELNTDGSMSIISERLTSYVLGSLSIAIGITTGTVVLFTERIVTGSHQDSQNESYVYGPLPNWRIFAFLIGFLIGLVMSSILMHVVKGAVNTLIVCWADNCSRIEAEHPAMSHTILEAWQRSFPHSSRLSEGPIPIPHPTHIHKMEAPRFSLRTDSQVSVESGNVCFKRFDTERIRRRMKEQQERMGSKRKMLSMAPMRVLSPPPPSPPQRLPSSQKIAIERAKNDSTEATKTSKPPPLAISITMSEAEEEIGNNHELGAETSAVNEFKALIDNVHSEFDQHLDSDSQSSQNVSVWAMLEHYNPPTETKENGLNDNHDSDDEMGQDFSTEGSSVKASRIHWTKYEKGEDVQMSFSNQGNIDVSVQPGNVIENLDEGSSKDDVVMSSPAMHEREAVFRMDNKIQTVDHASKQEAIYTIAGKVPQVWLEHTNMALNDDSSYTTRSLIEDSSNQRTCDDSEKHEVKSTSDEYDKCSSISYILDSPRMAANKPPSASREAFDSKSKSASSAEQASATVEEYPAQVFTGSTDNERHNYISRIEELEKSLQAQQNNTNEVQDTLKGKMEELEQALRVTAATPRGTIIQENPLKTLLDRNQTLVKEVRFADQTCVELSSRIKELENHNESLMAENSTLHKQAAEWQKRTEDLRQQVDVLQNTLCEPDSERDAKIDELTKALELANIDLQAKNIAEKNLLEMARDVFDELGLGLHDSSMGSLSLTTPSNPGNSEIDRSSILDNSGLEYSQTSLGNTDALQRLVMALIEKVREIRSTHLSPSIETNTSRWNNDLLEEQIGESRRELQTQAGDLKMEGQQCNQSPNSLRVIESHQTFQAPSEKNLLESQRSPAGSTPQDMEENFISCVADLTNLQSTLDVIRKESKLFFAQDGFIDPAPEGSSHKQHLLSEVKFFISRMKQRYKILEEELGNQVEVFDQKLDVLGKTVLFLTNSLVFESDAISMRDNDVEACELKQVPTDADQVIPATLESKISTLDDNDIYQMMEEARSPQQNNFEVLSDLDDMSRLLSDDFTLESTIRAGSVLSSVTHTEKLKEPLESAIKECTRVRERCLMLKEQINSQNATIEHLERENGRLSLNASRRGEETHLVEQALDEAKNEICKLQASLKSLQHEKEMMDHLAVEYNSELSVAQETNERLTKELTDLREENGSIGCRLIEQTEMVQKLNEELAVMNEACKGYKDHHDDLLNQLNTKELEMKQRVENEVSDARRSIQIAERELREERLLREDIAARLSRESTAKIKLEAECMELKNAKKQLLSDVEDRELAIQLERENMRKERAELKCRLKQAESEANKLKNTLEVFREKKSLEEEEQASVIGMLESQQSQLTRNIQHMKLGRSRFFDLIHRLGCCREKFSRLFCDQVMEYENMSDCGFAACMSEIEIWKELIPIVGEEISALHQTISNLSNLEEEVEDLKEKLSTLELQGSEHLNQLHEERLQNEKLLSLLRQAEQEMERSTIQIKEMSESMKALQEHENEAAAKAHTLASDLQQLRQVHELVQSKSSEERDRLKHLLEQKSAQLEECHLQLTEATFRSEQLKSDLQTASIKRYSKESEVNRLNSNVESLEKKTSILRDYVRKLTVKCEEWEESYNKQSLAMEKLQLKNSKIREKAHLIAEKYKRLAGDVQQRKRMHQEDRTKWSSERSNLNHVHLQLEQELEQIARELSLSPKNVKDLCENEN</sequence>
<evidence type="ECO:0000256" key="8">
    <source>
        <dbReference type="SAM" id="Phobius"/>
    </source>
</evidence>
<feature type="coiled-coil region" evidence="6">
    <location>
        <begin position="2064"/>
        <end position="2119"/>
    </location>
</feature>
<dbReference type="GO" id="GO:0022857">
    <property type="term" value="F:transmembrane transporter activity"/>
    <property type="evidence" value="ECO:0007669"/>
    <property type="project" value="InterPro"/>
</dbReference>
<dbReference type="PANTHER" id="PTHR12385">
    <property type="entry name" value="CHOLINE TRANSPORTER-LIKE (SLC FAMILY 44)"/>
    <property type="match status" value="1"/>
</dbReference>
<keyword evidence="6" id="KW-0175">Coiled coil</keyword>
<keyword evidence="4 8" id="KW-1133">Transmembrane helix</keyword>
<keyword evidence="5 8" id="KW-0472">Membrane</keyword>
<feature type="transmembrane region" description="Helical" evidence="8">
    <location>
        <begin position="295"/>
        <end position="315"/>
    </location>
</feature>
<feature type="region of interest" description="Disordered" evidence="7">
    <location>
        <begin position="807"/>
        <end position="836"/>
    </location>
</feature>
<feature type="compositionally biased region" description="Basic and acidic residues" evidence="7">
    <location>
        <begin position="809"/>
        <end position="819"/>
    </location>
</feature>
<evidence type="ECO:0000313" key="9">
    <source>
        <dbReference type="EMBL" id="KAG7350897.1"/>
    </source>
</evidence>
<comment type="similarity">
    <text evidence="2">Belongs to the CTL (choline transporter-like) family.</text>
</comment>
<evidence type="ECO:0000256" key="7">
    <source>
        <dbReference type="SAM" id="MobiDB-lite"/>
    </source>
</evidence>
<feature type="coiled-coil region" evidence="6">
    <location>
        <begin position="1032"/>
        <end position="1059"/>
    </location>
</feature>
<feature type="compositionally biased region" description="Low complexity" evidence="7">
    <location>
        <begin position="1004"/>
        <end position="1014"/>
    </location>
</feature>
<dbReference type="EMBL" id="JAGRRH010000018">
    <property type="protein sequence ID" value="KAG7350897.1"/>
    <property type="molecule type" value="Genomic_DNA"/>
</dbReference>
<name>A0A9K3KVY9_9STRA</name>
<feature type="transmembrane region" description="Helical" evidence="8">
    <location>
        <begin position="195"/>
        <end position="218"/>
    </location>
</feature>
<feature type="region of interest" description="Disordered" evidence="7">
    <location>
        <begin position="983"/>
        <end position="1017"/>
    </location>
</feature>
<feature type="transmembrane region" description="Helical" evidence="8">
    <location>
        <begin position="225"/>
        <end position="246"/>
    </location>
</feature>
<keyword evidence="3 8" id="KW-0812">Transmembrane</keyword>
<feature type="coiled-coil region" evidence="6">
    <location>
        <begin position="1913"/>
        <end position="1996"/>
    </location>
</feature>
<dbReference type="Pfam" id="PF04515">
    <property type="entry name" value="Choline_transpo"/>
    <property type="match status" value="1"/>
</dbReference>
<evidence type="ECO:0000313" key="10">
    <source>
        <dbReference type="Proteomes" id="UP000693970"/>
    </source>
</evidence>